<protein>
    <recommendedName>
        <fullName evidence="5">DUF4218 domain-containing protein</fullName>
    </recommendedName>
</protein>
<dbReference type="Pfam" id="PF13960">
    <property type="entry name" value="DUF4218"/>
    <property type="match status" value="1"/>
</dbReference>
<dbReference type="Pfam" id="PF02992">
    <property type="entry name" value="Transposase_21"/>
    <property type="match status" value="1"/>
</dbReference>
<gene>
    <name evidence="4" type="ORF">SVIM_LOCUS380338</name>
</gene>
<feature type="domain" description="DUF4216" evidence="2">
    <location>
        <begin position="692"/>
        <end position="765"/>
    </location>
</feature>
<sequence>MSPQHAKDMTWHHFHKSDDGVMVHPSDGYAWKEFNRIHPNFAADPRNVRLGLCMDGFCPFNMVSNVYSCWPVIVTVYNLPPWKCMTRPFMFLAMIIPGPKNPGKKLDVFLRPLIDELNKLWSVGVETYDVYNKQNFQLKAALMWTISDFPTYGMLSGWSTHGKLSCPYCMEHSKAFRLKHGGKTSFFDCHRRFLPMNHPYRYQADKFMKGVIEELPPFPRRSGLQMLDEVTKFTEGHVNSSSKCDKIPGFGVYHNWVKKSIFWELPYWHTNVIRHNLDVMDIEKIFFDNIFYTVMDCPDRSKDNVKARLDIQLYCRKPGLHLQQDASGRVYKPKGTYYLFKKQQQEVLSWMKELSFPDGYALNISRSVKEAQCKVSGMKSHDCHVFMQRLNPVAFRPYLPRPLWEALTELSVFFRDICATNLNVHHMELMQRNIIEIICKLERIFPPSFFDSMEHLTIHLPYEAQVGGPVQYRWMYPFERYMFYLKKKVTNKAQVEGSICEAYLIDEITNFASYYFGDDVQTIWNRVPRNDDGGSKSHCGQLSIFSYPGRKLSKKFYRRQLSQEEMKIAHSYVIFNCQELKPYMEQCRQQLESQQPQLSDVEIEKLCEEIFPIWLKNHVQYKSTGIENQIFALSMGPSNSVKCYNGYYVNGFKFHTQCYGRFKKTMNSGVCVKGSSYNENEIDYYGMLEEVIRLKYLGSKCKVFMFKCHWYDTKRGLKVHRSNGLVEIKHTSRLHGNEDFVLAQQCQQVYYTCPPDNKSSEWWAVIKTSARSRYNVDMGEFIENTNNVKSFDVDQLDEISQPCCVLPDPTLDEPNILVDSSYYKEINQHELPRVEGNWGEENEIASDEEIDYDNDVIGDGDGDGDGDDVIRSDDDDDDVIRSDDDDD</sequence>
<dbReference type="InterPro" id="IPR025312">
    <property type="entry name" value="DUF4216"/>
</dbReference>
<evidence type="ECO:0000259" key="3">
    <source>
        <dbReference type="Pfam" id="PF13960"/>
    </source>
</evidence>
<organism evidence="4">
    <name type="scientific">Salix viminalis</name>
    <name type="common">Common osier</name>
    <name type="synonym">Basket willow</name>
    <dbReference type="NCBI Taxonomy" id="40686"/>
    <lineage>
        <taxon>Eukaryota</taxon>
        <taxon>Viridiplantae</taxon>
        <taxon>Streptophyta</taxon>
        <taxon>Embryophyta</taxon>
        <taxon>Tracheophyta</taxon>
        <taxon>Spermatophyta</taxon>
        <taxon>Magnoliopsida</taxon>
        <taxon>eudicotyledons</taxon>
        <taxon>Gunneridae</taxon>
        <taxon>Pentapetalae</taxon>
        <taxon>rosids</taxon>
        <taxon>fabids</taxon>
        <taxon>Malpighiales</taxon>
        <taxon>Salicaceae</taxon>
        <taxon>Saliceae</taxon>
        <taxon>Salix</taxon>
    </lineage>
</organism>
<reference evidence="4" key="1">
    <citation type="submission" date="2019-03" db="EMBL/GenBank/DDBJ databases">
        <authorList>
            <person name="Mank J."/>
            <person name="Almeida P."/>
        </authorList>
    </citation>
    <scope>NUCLEOTIDE SEQUENCE</scope>
    <source>
        <strain evidence="4">78183</strain>
    </source>
</reference>
<name>A0A6N2N0Z4_SALVM</name>
<dbReference type="Pfam" id="PF13952">
    <property type="entry name" value="DUF4216"/>
    <property type="match status" value="1"/>
</dbReference>
<dbReference type="AlphaFoldDB" id="A0A6N2N0Z4"/>
<feature type="region of interest" description="Disordered" evidence="1">
    <location>
        <begin position="847"/>
        <end position="887"/>
    </location>
</feature>
<evidence type="ECO:0000256" key="1">
    <source>
        <dbReference type="SAM" id="MobiDB-lite"/>
    </source>
</evidence>
<proteinExistence type="predicted"/>
<feature type="domain" description="DUF4218" evidence="3">
    <location>
        <begin position="417"/>
        <end position="530"/>
    </location>
</feature>
<dbReference type="InterPro" id="IPR004242">
    <property type="entry name" value="Transposase_21"/>
</dbReference>
<dbReference type="PANTHER" id="PTHR48258:SF3">
    <property type="entry name" value="FK506-BINDING PROTEIN 4-LIKE ISOFORM X1"/>
    <property type="match status" value="1"/>
</dbReference>
<evidence type="ECO:0008006" key="5">
    <source>
        <dbReference type="Google" id="ProtNLM"/>
    </source>
</evidence>
<evidence type="ECO:0000313" key="4">
    <source>
        <dbReference type="EMBL" id="VFU54432.1"/>
    </source>
</evidence>
<dbReference type="PANTHER" id="PTHR48258">
    <property type="entry name" value="DUF4218 DOMAIN-CONTAINING PROTEIN-RELATED"/>
    <property type="match status" value="1"/>
</dbReference>
<dbReference type="InterPro" id="IPR025452">
    <property type="entry name" value="DUF4218"/>
</dbReference>
<dbReference type="EMBL" id="CAADRP010001841">
    <property type="protein sequence ID" value="VFU54432.1"/>
    <property type="molecule type" value="Genomic_DNA"/>
</dbReference>
<accession>A0A6N2N0Z4</accession>
<evidence type="ECO:0000259" key="2">
    <source>
        <dbReference type="Pfam" id="PF13952"/>
    </source>
</evidence>